<dbReference type="Proteomes" id="UP000195719">
    <property type="component" value="Unassembled WGS sequence"/>
</dbReference>
<keyword evidence="3" id="KW-0804">Transcription</keyword>
<sequence>MPIISLPIPNKEKLSLRLNILSCTDLSDFMEKFFFPCFISTSKSSEINILSHIIEYEDGCYIVSSRVTPHIIQCDFSNKKDFVYFVYSRNKITWCNDRGKGVLQNGGFIIFDCNKPFKYEFHIETDVVYFLLPKSFLCVGKNVFVNNICSIKNTRYDDVLIELILGLFNYDNQVKVKLAAITSLLAIALYENDVVNLVTKSESEFKKMISLIRMNIGNSELCLNFIASELHMSKSKAQKVFYKNGTSFRVVLKQSRVDALAIKLLSEGNKTINKICFDCGFKTVANANIQFKKIHHMSLSEYRRVQRIKKITS</sequence>
<dbReference type="GO" id="GO:0003700">
    <property type="term" value="F:DNA-binding transcription factor activity"/>
    <property type="evidence" value="ECO:0007669"/>
    <property type="project" value="InterPro"/>
</dbReference>
<evidence type="ECO:0000256" key="2">
    <source>
        <dbReference type="ARBA" id="ARBA00023125"/>
    </source>
</evidence>
<proteinExistence type="predicted"/>
<evidence type="ECO:0000256" key="1">
    <source>
        <dbReference type="ARBA" id="ARBA00023015"/>
    </source>
</evidence>
<keyword evidence="1" id="KW-0805">Transcription regulation</keyword>
<name>A0A1Y6MEN8_9GAMM</name>
<evidence type="ECO:0000313" key="6">
    <source>
        <dbReference type="Proteomes" id="UP000195719"/>
    </source>
</evidence>
<dbReference type="RefSeq" id="WP_087853315.1">
    <property type="nucleotide sequence ID" value="NZ_FYAJ01000002.1"/>
</dbReference>
<dbReference type="PANTHER" id="PTHR43280">
    <property type="entry name" value="ARAC-FAMILY TRANSCRIPTIONAL REGULATOR"/>
    <property type="match status" value="1"/>
</dbReference>
<keyword evidence="6" id="KW-1185">Reference proteome</keyword>
<dbReference type="Gene3D" id="1.10.10.60">
    <property type="entry name" value="Homeodomain-like"/>
    <property type="match status" value="1"/>
</dbReference>
<reference evidence="6" key="1">
    <citation type="submission" date="2017-06" db="EMBL/GenBank/DDBJ databases">
        <authorList>
            <person name="Rodrigo-Torres L."/>
            <person name="Arahal R.D."/>
            <person name="Lucena T."/>
        </authorList>
    </citation>
    <scope>NUCLEOTIDE SEQUENCE [LARGE SCALE GENOMIC DNA]</scope>
    <source>
        <strain evidence="6">CECT 9192</strain>
    </source>
</reference>
<dbReference type="InterPro" id="IPR009057">
    <property type="entry name" value="Homeodomain-like_sf"/>
</dbReference>
<dbReference type="EMBL" id="FYAJ01000002">
    <property type="protein sequence ID" value="SMY34942.1"/>
    <property type="molecule type" value="Genomic_DNA"/>
</dbReference>
<evidence type="ECO:0000256" key="3">
    <source>
        <dbReference type="ARBA" id="ARBA00023163"/>
    </source>
</evidence>
<dbReference type="SUPFAM" id="SSF46689">
    <property type="entry name" value="Homeodomain-like"/>
    <property type="match status" value="1"/>
</dbReference>
<organism evidence="5 6">
    <name type="scientific">Photobacterium andalusiense</name>
    <dbReference type="NCBI Taxonomy" id="2204296"/>
    <lineage>
        <taxon>Bacteria</taxon>
        <taxon>Pseudomonadati</taxon>
        <taxon>Pseudomonadota</taxon>
        <taxon>Gammaproteobacteria</taxon>
        <taxon>Vibrionales</taxon>
        <taxon>Vibrionaceae</taxon>
        <taxon>Photobacterium</taxon>
    </lineage>
</organism>
<dbReference type="SMART" id="SM00342">
    <property type="entry name" value="HTH_ARAC"/>
    <property type="match status" value="1"/>
</dbReference>
<dbReference type="GO" id="GO:0043565">
    <property type="term" value="F:sequence-specific DNA binding"/>
    <property type="evidence" value="ECO:0007669"/>
    <property type="project" value="InterPro"/>
</dbReference>
<dbReference type="PANTHER" id="PTHR43280:SF2">
    <property type="entry name" value="HTH-TYPE TRANSCRIPTIONAL REGULATOR EXSA"/>
    <property type="match status" value="1"/>
</dbReference>
<feature type="domain" description="HTH araC/xylS-type" evidence="4">
    <location>
        <begin position="206"/>
        <end position="305"/>
    </location>
</feature>
<gene>
    <name evidence="5" type="ORF">PAND9192_01610</name>
</gene>
<protein>
    <submittedName>
        <fullName evidence="5">DNA-binding transcriptional activator FeaR</fullName>
    </submittedName>
</protein>
<evidence type="ECO:0000259" key="4">
    <source>
        <dbReference type="PROSITE" id="PS01124"/>
    </source>
</evidence>
<evidence type="ECO:0000313" key="5">
    <source>
        <dbReference type="EMBL" id="SMY34942.1"/>
    </source>
</evidence>
<keyword evidence="2 5" id="KW-0238">DNA-binding</keyword>
<dbReference type="InterPro" id="IPR018060">
    <property type="entry name" value="HTH_AraC"/>
</dbReference>
<dbReference type="AlphaFoldDB" id="A0A1Y6MEN8"/>
<accession>A0A1Y6MEN8</accession>
<dbReference type="PROSITE" id="PS01124">
    <property type="entry name" value="HTH_ARAC_FAMILY_2"/>
    <property type="match status" value="1"/>
</dbReference>
<dbReference type="Pfam" id="PF12833">
    <property type="entry name" value="HTH_18"/>
    <property type="match status" value="1"/>
</dbReference>